<keyword evidence="3" id="KW-0812">Transmembrane</keyword>
<dbReference type="AlphaFoldDB" id="A0A2P5HFN5"/>
<sequence length="98" mass="10867">PIYDYSKLNTSGSVAGLISPIGPETAKFLNDDERKILIARLAQDRGEAKMDRLDKRSTKRILIDWKIYCGVLMYFGVVNTGYSGSAGFSSIPTTDPYQ</sequence>
<gene>
    <name evidence="6" type="ORF">DHEL01_v212528</name>
</gene>
<keyword evidence="2" id="KW-0813">Transport</keyword>
<evidence type="ECO:0000256" key="3">
    <source>
        <dbReference type="ARBA" id="ARBA00022692"/>
    </source>
</evidence>
<evidence type="ECO:0000256" key="1">
    <source>
        <dbReference type="ARBA" id="ARBA00004141"/>
    </source>
</evidence>
<name>A0A2P5HFN5_DIAHE</name>
<organism evidence="6 7">
    <name type="scientific">Diaporthe helianthi</name>
    <dbReference type="NCBI Taxonomy" id="158607"/>
    <lineage>
        <taxon>Eukaryota</taxon>
        <taxon>Fungi</taxon>
        <taxon>Dikarya</taxon>
        <taxon>Ascomycota</taxon>
        <taxon>Pezizomycotina</taxon>
        <taxon>Sordariomycetes</taxon>
        <taxon>Sordariomycetidae</taxon>
        <taxon>Diaporthales</taxon>
        <taxon>Diaporthaceae</taxon>
        <taxon>Diaporthe</taxon>
    </lineage>
</organism>
<evidence type="ECO:0000256" key="5">
    <source>
        <dbReference type="ARBA" id="ARBA00023136"/>
    </source>
</evidence>
<feature type="non-terminal residue" evidence="6">
    <location>
        <position position="1"/>
    </location>
</feature>
<dbReference type="EMBL" id="MAVT02002705">
    <property type="protein sequence ID" value="POS69076.1"/>
    <property type="molecule type" value="Genomic_DNA"/>
</dbReference>
<dbReference type="InParanoid" id="A0A2P5HFN5"/>
<evidence type="ECO:0000256" key="4">
    <source>
        <dbReference type="ARBA" id="ARBA00022989"/>
    </source>
</evidence>
<dbReference type="Proteomes" id="UP000094444">
    <property type="component" value="Unassembled WGS sequence"/>
</dbReference>
<dbReference type="GO" id="GO:0016020">
    <property type="term" value="C:membrane"/>
    <property type="evidence" value="ECO:0007669"/>
    <property type="project" value="UniProtKB-SubCell"/>
</dbReference>
<evidence type="ECO:0000313" key="6">
    <source>
        <dbReference type="EMBL" id="POS69076.1"/>
    </source>
</evidence>
<protein>
    <submittedName>
        <fullName evidence="6">Uncharacterized protein</fullName>
    </submittedName>
</protein>
<comment type="caution">
    <text evidence="6">The sequence shown here is derived from an EMBL/GenBank/DDBJ whole genome shotgun (WGS) entry which is preliminary data.</text>
</comment>
<accession>A0A2P5HFN5</accession>
<keyword evidence="4" id="KW-1133">Transmembrane helix</keyword>
<evidence type="ECO:0000313" key="7">
    <source>
        <dbReference type="Proteomes" id="UP000094444"/>
    </source>
</evidence>
<proteinExistence type="predicted"/>
<dbReference type="OrthoDB" id="19923at2759"/>
<keyword evidence="7" id="KW-1185">Reference proteome</keyword>
<dbReference type="PANTHER" id="PTHR43791">
    <property type="entry name" value="PERMEASE-RELATED"/>
    <property type="match status" value="1"/>
</dbReference>
<evidence type="ECO:0000256" key="2">
    <source>
        <dbReference type="ARBA" id="ARBA00022448"/>
    </source>
</evidence>
<dbReference type="GO" id="GO:0022857">
    <property type="term" value="F:transmembrane transporter activity"/>
    <property type="evidence" value="ECO:0007669"/>
    <property type="project" value="TreeGrafter"/>
</dbReference>
<dbReference type="PANTHER" id="PTHR43791:SF52">
    <property type="entry name" value="TRANSPORTER, PUTATIVE (AFU_ORTHOLOGUE AFUA_1G11820)-RELATED"/>
    <property type="match status" value="1"/>
</dbReference>
<keyword evidence="5" id="KW-0472">Membrane</keyword>
<reference evidence="6" key="1">
    <citation type="submission" date="2017-09" db="EMBL/GenBank/DDBJ databases">
        <title>Polyketide synthases of a Diaporthe helianthi virulent isolate.</title>
        <authorList>
            <person name="Baroncelli R."/>
        </authorList>
    </citation>
    <scope>NUCLEOTIDE SEQUENCE [LARGE SCALE GENOMIC DNA]</scope>
    <source>
        <strain evidence="6">7/96</strain>
    </source>
</reference>
<comment type="subcellular location">
    <subcellularLocation>
        <location evidence="1">Membrane</location>
        <topology evidence="1">Multi-pass membrane protein</topology>
    </subcellularLocation>
</comment>